<feature type="domain" description="DUF6824" evidence="1">
    <location>
        <begin position="225"/>
        <end position="304"/>
    </location>
</feature>
<name>A0A7S2A1K0_9STRA</name>
<proteinExistence type="predicted"/>
<dbReference type="EMBL" id="HBGN01036819">
    <property type="protein sequence ID" value="CAD9354685.1"/>
    <property type="molecule type" value="Transcribed_RNA"/>
</dbReference>
<reference evidence="2" key="1">
    <citation type="submission" date="2021-01" db="EMBL/GenBank/DDBJ databases">
        <authorList>
            <person name="Corre E."/>
            <person name="Pelletier E."/>
            <person name="Niang G."/>
            <person name="Scheremetjew M."/>
            <person name="Finn R."/>
            <person name="Kale V."/>
            <person name="Holt S."/>
            <person name="Cochrane G."/>
            <person name="Meng A."/>
            <person name="Brown T."/>
            <person name="Cohen L."/>
        </authorList>
    </citation>
    <scope>NUCLEOTIDE SEQUENCE</scope>
    <source>
        <strain evidence="2">Pop2</strain>
    </source>
</reference>
<dbReference type="Pfam" id="PF20710">
    <property type="entry name" value="DUF6824"/>
    <property type="match status" value="1"/>
</dbReference>
<evidence type="ECO:0000259" key="1">
    <source>
        <dbReference type="Pfam" id="PF20710"/>
    </source>
</evidence>
<organism evidence="2">
    <name type="scientific">Ditylum brightwellii</name>
    <dbReference type="NCBI Taxonomy" id="49249"/>
    <lineage>
        <taxon>Eukaryota</taxon>
        <taxon>Sar</taxon>
        <taxon>Stramenopiles</taxon>
        <taxon>Ochrophyta</taxon>
        <taxon>Bacillariophyta</taxon>
        <taxon>Mediophyceae</taxon>
        <taxon>Lithodesmiophycidae</taxon>
        <taxon>Lithodesmiales</taxon>
        <taxon>Lithodesmiaceae</taxon>
        <taxon>Ditylum</taxon>
    </lineage>
</organism>
<dbReference type="InterPro" id="IPR049227">
    <property type="entry name" value="DUF6824"/>
</dbReference>
<evidence type="ECO:0000313" key="2">
    <source>
        <dbReference type="EMBL" id="CAD9354685.1"/>
    </source>
</evidence>
<dbReference type="AlphaFoldDB" id="A0A7S2A1K0"/>
<sequence>MDLKMTTNDPSPQTFNNNDVLLLSPVNDSAEDELVRFASSAHIGNRRFEIFLNIYRQQYKLALDRSDEDTQECIAMIIADTICNRCKPRGRFFVKVSNNDGWDELGFGGDTLDYIKRALLHHPVVFNSVNKGGNADGTEDTKTSTGVVGLHCFDRMVPPKNNGKKRCRKSSYLCPSSIEDFGFKRPCHHESLILNYSNEQRKHISNNDVLCAVDEASDKYVLHPTEHSVGNNRLRVMMHLRRDKYLGTTSKEEQFQIASEIVSIVRNEMEMRDSGISPPGRFLVEDICTGYWREMSRKIAVEAVMEGMKKRTKQDISNPQTAALQCLKDKIRKKDSESRMRQEYVDEIQRKYRVKCSESPRKSFANASA</sequence>
<gene>
    <name evidence="2" type="ORF">DBRI1063_LOCUS23604</name>
</gene>
<accession>A0A7S2A1K0</accession>
<protein>
    <recommendedName>
        <fullName evidence="1">DUF6824 domain-containing protein</fullName>
    </recommendedName>
</protein>